<accession>A0A8H5ZYX1</accession>
<dbReference type="Proteomes" id="UP000541154">
    <property type="component" value="Unassembled WGS sequence"/>
</dbReference>
<evidence type="ECO:0000313" key="1">
    <source>
        <dbReference type="EMBL" id="KAF5859538.1"/>
    </source>
</evidence>
<organism evidence="1 2">
    <name type="scientific">Petromyces alliaceus</name>
    <name type="common">Aspergillus alliaceus</name>
    <dbReference type="NCBI Taxonomy" id="209559"/>
    <lineage>
        <taxon>Eukaryota</taxon>
        <taxon>Fungi</taxon>
        <taxon>Dikarya</taxon>
        <taxon>Ascomycota</taxon>
        <taxon>Pezizomycotina</taxon>
        <taxon>Eurotiomycetes</taxon>
        <taxon>Eurotiomycetidae</taxon>
        <taxon>Eurotiales</taxon>
        <taxon>Aspergillaceae</taxon>
        <taxon>Aspergillus</taxon>
        <taxon>Aspergillus subgen. Circumdati</taxon>
    </lineage>
</organism>
<comment type="caution">
    <text evidence="1">The sequence shown here is derived from an EMBL/GenBank/DDBJ whole genome shotgun (WGS) entry which is preliminary data.</text>
</comment>
<protein>
    <submittedName>
        <fullName evidence="1">Uncharacterized protein</fullName>
    </submittedName>
</protein>
<dbReference type="EMBL" id="SPNV01000161">
    <property type="protein sequence ID" value="KAF5859538.1"/>
    <property type="molecule type" value="Genomic_DNA"/>
</dbReference>
<name>A0A8H5ZYX1_PETAA</name>
<dbReference type="AlphaFoldDB" id="A0A8H5ZYX1"/>
<sequence length="138" mass="15008">MQQGGQPSIQKDSEDLSDSFTWVRGNPVEVGFGELPLVYTLSGVPMQERLATEHASELVAEPISAVQLGSSTTHAHRLLAINTQLESGRAPFNHIERRKLIAPNPLCSFFAAFTAWSIVLSACPISSANKVQYKNTKA</sequence>
<proteinExistence type="predicted"/>
<gene>
    <name evidence="1" type="ORF">ETB97_002779</name>
</gene>
<reference evidence="1 2" key="1">
    <citation type="submission" date="2019-04" db="EMBL/GenBank/DDBJ databases">
        <title>Aspergillus burnettii sp. nov., novel species from soil in southeast Queensland.</title>
        <authorList>
            <person name="Gilchrist C.L.M."/>
            <person name="Pitt J.I."/>
            <person name="Lange L."/>
            <person name="Lacey H.J."/>
            <person name="Vuong D."/>
            <person name="Midgley D.J."/>
            <person name="Greenfield P."/>
            <person name="Bradbury M."/>
            <person name="Lacey E."/>
            <person name="Busk P.K."/>
            <person name="Pilgaard B."/>
            <person name="Chooi Y.H."/>
            <person name="Piggott A.M."/>
        </authorList>
    </citation>
    <scope>NUCLEOTIDE SEQUENCE [LARGE SCALE GENOMIC DNA]</scope>
    <source>
        <strain evidence="1 2">FRR 5400</strain>
    </source>
</reference>
<evidence type="ECO:0000313" key="2">
    <source>
        <dbReference type="Proteomes" id="UP000541154"/>
    </source>
</evidence>
<keyword evidence="2" id="KW-1185">Reference proteome</keyword>